<evidence type="ECO:0000256" key="2">
    <source>
        <dbReference type="SAM" id="SignalP"/>
    </source>
</evidence>
<dbReference type="RefSeq" id="WP_163286011.1">
    <property type="nucleotide sequence ID" value="NZ_JAAGVY010000029.1"/>
</dbReference>
<protein>
    <submittedName>
        <fullName evidence="4">T9SS type A sorting domain-containing protein</fullName>
    </submittedName>
</protein>
<dbReference type="NCBIfam" id="TIGR04183">
    <property type="entry name" value="Por_Secre_tail"/>
    <property type="match status" value="1"/>
</dbReference>
<sequence>MKNINSILLIALALISTSAYSQTLISSEFLSTTPAAANNYMSAVPQHYDVANYKLVYSSTGAQGDSTIASGLLSIPVGIECAEMPMLVYCHGTVLKKFEVPSSLNYAGGYVGQFASSGFIALGPDYIGLGESPGLHPYAHNTTEATAAIDMIYAAREFLEGEEISDSHEVFITGFSQGGHAAMATLMYAQENDLLETIGIVAGAPCSGPYDLSGTTAPPIVFEQINYYFFGYVAFLMETYQLVYGNIYDDIDGFYKSPYNLTVPQYFDGEQNVYSMAYVNAQFPNSISAFLVDSVVSNLQSNPNHPIWQALADNNNYDWAPEMPLRMYYCTGDEQVYYVNSTLAESTMLANGAEDVEAINLLSGGSHGQCFNPSLNAAWAFFSGMTTLCSPTSVKDVVVAPLEMFPNPANGILNVNIPESAGILEMFDVHGKMVLTLNVQSSQTSVDLSALAAGYYVVKLSSPQGVYAGNVVVER</sequence>
<keyword evidence="1 2" id="KW-0732">Signal</keyword>
<proteinExistence type="predicted"/>
<dbReference type="InterPro" id="IPR005152">
    <property type="entry name" value="Lipase_secreted"/>
</dbReference>
<evidence type="ECO:0000259" key="3">
    <source>
        <dbReference type="Pfam" id="PF18962"/>
    </source>
</evidence>
<dbReference type="PANTHER" id="PTHR34853">
    <property type="match status" value="1"/>
</dbReference>
<dbReference type="GO" id="GO:0016042">
    <property type="term" value="P:lipid catabolic process"/>
    <property type="evidence" value="ECO:0007669"/>
    <property type="project" value="InterPro"/>
</dbReference>
<dbReference type="Pfam" id="PF18962">
    <property type="entry name" value="Por_Secre_tail"/>
    <property type="match status" value="1"/>
</dbReference>
<dbReference type="AlphaFoldDB" id="A0A7K3WSE9"/>
<feature type="chain" id="PRO_5029457035" evidence="2">
    <location>
        <begin position="22"/>
        <end position="475"/>
    </location>
</feature>
<gene>
    <name evidence="4" type="ORF">G3O08_14000</name>
</gene>
<dbReference type="Proteomes" id="UP000486602">
    <property type="component" value="Unassembled WGS sequence"/>
</dbReference>
<evidence type="ECO:0000313" key="4">
    <source>
        <dbReference type="EMBL" id="NEN24617.1"/>
    </source>
</evidence>
<reference evidence="4 5" key="1">
    <citation type="submission" date="2020-02" db="EMBL/GenBank/DDBJ databases">
        <title>Out from the shadows clarifying the taxonomy of the family Cryomorphaceae and related taxa by utilizing the GTDB taxonomic framework.</title>
        <authorList>
            <person name="Bowman J.P."/>
        </authorList>
    </citation>
    <scope>NUCLEOTIDE SEQUENCE [LARGE SCALE GENOMIC DNA]</scope>
    <source>
        <strain evidence="4 5">QSSC 1-22</strain>
    </source>
</reference>
<dbReference type="Gene3D" id="1.10.260.160">
    <property type="match status" value="1"/>
</dbReference>
<organism evidence="4 5">
    <name type="scientific">Cryomorpha ignava</name>
    <dbReference type="NCBI Taxonomy" id="101383"/>
    <lineage>
        <taxon>Bacteria</taxon>
        <taxon>Pseudomonadati</taxon>
        <taxon>Bacteroidota</taxon>
        <taxon>Flavobacteriia</taxon>
        <taxon>Flavobacteriales</taxon>
        <taxon>Cryomorphaceae</taxon>
        <taxon>Cryomorpha</taxon>
    </lineage>
</organism>
<accession>A0A7K3WSE9</accession>
<evidence type="ECO:0000313" key="5">
    <source>
        <dbReference type="Proteomes" id="UP000486602"/>
    </source>
</evidence>
<feature type="domain" description="Secretion system C-terminal sorting" evidence="3">
    <location>
        <begin position="404"/>
        <end position="467"/>
    </location>
</feature>
<dbReference type="InterPro" id="IPR026444">
    <property type="entry name" value="Secre_tail"/>
</dbReference>
<dbReference type="Pfam" id="PF03583">
    <property type="entry name" value="LIP"/>
    <property type="match status" value="1"/>
</dbReference>
<dbReference type="InterPro" id="IPR029058">
    <property type="entry name" value="AB_hydrolase_fold"/>
</dbReference>
<dbReference type="GO" id="GO:0004806">
    <property type="term" value="F:triacylglycerol lipase activity"/>
    <property type="evidence" value="ECO:0007669"/>
    <property type="project" value="InterPro"/>
</dbReference>
<dbReference type="Gene3D" id="3.40.50.1820">
    <property type="entry name" value="alpha/beta hydrolase"/>
    <property type="match status" value="1"/>
</dbReference>
<dbReference type="EMBL" id="JAAGVY010000029">
    <property type="protein sequence ID" value="NEN24617.1"/>
    <property type="molecule type" value="Genomic_DNA"/>
</dbReference>
<feature type="signal peptide" evidence="2">
    <location>
        <begin position="1"/>
        <end position="21"/>
    </location>
</feature>
<keyword evidence="5" id="KW-1185">Reference proteome</keyword>
<dbReference type="SUPFAM" id="SSF53474">
    <property type="entry name" value="alpha/beta-Hydrolases"/>
    <property type="match status" value="1"/>
</dbReference>
<name>A0A7K3WSE9_9FLAO</name>
<dbReference type="PANTHER" id="PTHR34853:SF1">
    <property type="entry name" value="LIPASE 5"/>
    <property type="match status" value="1"/>
</dbReference>
<evidence type="ECO:0000256" key="1">
    <source>
        <dbReference type="ARBA" id="ARBA00022729"/>
    </source>
</evidence>
<comment type="caution">
    <text evidence="4">The sequence shown here is derived from an EMBL/GenBank/DDBJ whole genome shotgun (WGS) entry which is preliminary data.</text>
</comment>